<dbReference type="Proteomes" id="UP001254488">
    <property type="component" value="Unassembled WGS sequence"/>
</dbReference>
<reference evidence="1 2" key="1">
    <citation type="submission" date="2023-09" db="EMBL/GenBank/DDBJ databases">
        <authorList>
            <person name="Rey-Velasco X."/>
        </authorList>
    </citation>
    <scope>NUCLEOTIDE SEQUENCE [LARGE SCALE GENOMIC DNA]</scope>
    <source>
        <strain evidence="1 2">W242</strain>
    </source>
</reference>
<dbReference type="EMBL" id="JAVRHZ010000001">
    <property type="protein sequence ID" value="MDT0554830.1"/>
    <property type="molecule type" value="Genomic_DNA"/>
</dbReference>
<organism evidence="1 2">
    <name type="scientific">Patiriisocius hiemis</name>
    <dbReference type="NCBI Taxonomy" id="3075604"/>
    <lineage>
        <taxon>Bacteria</taxon>
        <taxon>Pseudomonadati</taxon>
        <taxon>Bacteroidota</taxon>
        <taxon>Flavobacteriia</taxon>
        <taxon>Flavobacteriales</taxon>
        <taxon>Flavobacteriaceae</taxon>
        <taxon>Patiriisocius</taxon>
    </lineage>
</organism>
<gene>
    <name evidence="1" type="ORF">RM538_02375</name>
</gene>
<dbReference type="Gene3D" id="3.40.30.10">
    <property type="entry name" value="Glutaredoxin"/>
    <property type="match status" value="1"/>
</dbReference>
<sequence length="147" mass="16394">MMGILAKDNKQLTLIYNSNTRIGKQTYAYIQGVKKKVQAIDITTTNIGNSIWAELSKKLDCTINNFINTSVLGEDVKGYSEDDCIKILTENKAVFTNAIAINSNKYKLITNPTEILSFFNVDSAGLDKTFHTEKPTIEKKTNGESFT</sequence>
<comment type="caution">
    <text evidence="1">The sequence shown here is derived from an EMBL/GenBank/DDBJ whole genome shotgun (WGS) entry which is preliminary data.</text>
</comment>
<keyword evidence="2" id="KW-1185">Reference proteome</keyword>
<accession>A0ABU2YC58</accession>
<protein>
    <submittedName>
        <fullName evidence="1">Uncharacterized protein</fullName>
    </submittedName>
</protein>
<dbReference type="RefSeq" id="WP_311331787.1">
    <property type="nucleotide sequence ID" value="NZ_JAVRHZ010000001.1"/>
</dbReference>
<evidence type="ECO:0000313" key="2">
    <source>
        <dbReference type="Proteomes" id="UP001254488"/>
    </source>
</evidence>
<name>A0ABU2YC58_9FLAO</name>
<proteinExistence type="predicted"/>
<evidence type="ECO:0000313" key="1">
    <source>
        <dbReference type="EMBL" id="MDT0554830.1"/>
    </source>
</evidence>